<protein>
    <recommendedName>
        <fullName evidence="6">MADS-box domain-containing protein</fullName>
    </recommendedName>
</protein>
<evidence type="ECO:0000259" key="6">
    <source>
        <dbReference type="PROSITE" id="PS50066"/>
    </source>
</evidence>
<keyword evidence="5" id="KW-0539">Nucleus</keyword>
<feature type="domain" description="MADS-box" evidence="6">
    <location>
        <begin position="9"/>
        <end position="69"/>
    </location>
</feature>
<comment type="subcellular location">
    <subcellularLocation>
        <location evidence="1">Nucleus</location>
    </subcellularLocation>
</comment>
<dbReference type="EMBL" id="CM017628">
    <property type="protein sequence ID" value="TYH66763.1"/>
    <property type="molecule type" value="Genomic_DNA"/>
</dbReference>
<dbReference type="PROSITE" id="PS50066">
    <property type="entry name" value="MADS_BOX_2"/>
    <property type="match status" value="1"/>
</dbReference>
<organism evidence="7 8">
    <name type="scientific">Gossypium tomentosum</name>
    <name type="common">Hawaiian cotton</name>
    <name type="synonym">Gossypium sandvicense</name>
    <dbReference type="NCBI Taxonomy" id="34277"/>
    <lineage>
        <taxon>Eukaryota</taxon>
        <taxon>Viridiplantae</taxon>
        <taxon>Streptophyta</taxon>
        <taxon>Embryophyta</taxon>
        <taxon>Tracheophyta</taxon>
        <taxon>Spermatophyta</taxon>
        <taxon>Magnoliopsida</taxon>
        <taxon>eudicotyledons</taxon>
        <taxon>Gunneridae</taxon>
        <taxon>Pentapetalae</taxon>
        <taxon>rosids</taxon>
        <taxon>malvids</taxon>
        <taxon>Malvales</taxon>
        <taxon>Malvaceae</taxon>
        <taxon>Malvoideae</taxon>
        <taxon>Gossypium</taxon>
    </lineage>
</organism>
<evidence type="ECO:0000313" key="8">
    <source>
        <dbReference type="Proteomes" id="UP000322667"/>
    </source>
</evidence>
<sequence>MASSDKKTKESKKLRLRSLKMQMIGSSHFSKRRTGIYKKVSELSILCGGEILFIIFSPAGKPYSFGHPSVESVAKRFSNAGQHLEETTDAPVETYRKERINCLYKISLMSKDQLDVIKEKQMEIALAQRSHGTEIRHWWKAPIDQLNVKELYEQDERFAEILFIIFSLAGKPYSFSHPPDESVAKRFSNASQHLEETTDAPVETYRKERINLLVQDFNDVQDQLDVIKVKQKEIALAKRSNGTKIRYWWKAPIDQLNLRELYEQDERFAEFNNLITITRDKKNAAISSMKALMDEDFPSAFPPKYGLNQQ</sequence>
<dbReference type="Gene3D" id="3.40.1810.10">
    <property type="entry name" value="Transcription factor, MADS-box"/>
    <property type="match status" value="1"/>
</dbReference>
<keyword evidence="4" id="KW-0804">Transcription</keyword>
<dbReference type="PANTHER" id="PTHR11945">
    <property type="entry name" value="MADS BOX PROTEIN"/>
    <property type="match status" value="1"/>
</dbReference>
<dbReference type="GO" id="GO:0005634">
    <property type="term" value="C:nucleus"/>
    <property type="evidence" value="ECO:0007669"/>
    <property type="project" value="UniProtKB-SubCell"/>
</dbReference>
<dbReference type="Proteomes" id="UP000322667">
    <property type="component" value="Chromosome D06"/>
</dbReference>
<keyword evidence="8" id="KW-1185">Reference proteome</keyword>
<evidence type="ECO:0000256" key="4">
    <source>
        <dbReference type="ARBA" id="ARBA00023163"/>
    </source>
</evidence>
<evidence type="ECO:0000313" key="7">
    <source>
        <dbReference type="EMBL" id="TYH66763.1"/>
    </source>
</evidence>
<accession>A0A5D2KL13</accession>
<dbReference type="GO" id="GO:0000978">
    <property type="term" value="F:RNA polymerase II cis-regulatory region sequence-specific DNA binding"/>
    <property type="evidence" value="ECO:0007669"/>
    <property type="project" value="TreeGrafter"/>
</dbReference>
<dbReference type="PRINTS" id="PR00404">
    <property type="entry name" value="MADSDOMAIN"/>
</dbReference>
<reference evidence="7 8" key="1">
    <citation type="submission" date="2019-07" db="EMBL/GenBank/DDBJ databases">
        <title>WGS assembly of Gossypium tomentosum.</title>
        <authorList>
            <person name="Chen Z.J."/>
            <person name="Sreedasyam A."/>
            <person name="Ando A."/>
            <person name="Song Q."/>
            <person name="De L."/>
            <person name="Hulse-Kemp A."/>
            <person name="Ding M."/>
            <person name="Ye W."/>
            <person name="Kirkbride R."/>
            <person name="Jenkins J."/>
            <person name="Plott C."/>
            <person name="Lovell J."/>
            <person name="Lin Y.-M."/>
            <person name="Vaughn R."/>
            <person name="Liu B."/>
            <person name="Li W."/>
            <person name="Simpson S."/>
            <person name="Scheffler B."/>
            <person name="Saski C."/>
            <person name="Grover C."/>
            <person name="Hu G."/>
            <person name="Conover J."/>
            <person name="Carlson J."/>
            <person name="Shu S."/>
            <person name="Boston L."/>
            <person name="Williams M."/>
            <person name="Peterson D."/>
            <person name="Mcgee K."/>
            <person name="Jones D."/>
            <person name="Wendel J."/>
            <person name="Stelly D."/>
            <person name="Grimwood J."/>
            <person name="Schmutz J."/>
        </authorList>
    </citation>
    <scope>NUCLEOTIDE SEQUENCE [LARGE SCALE GENOMIC DNA]</scope>
    <source>
        <strain evidence="7">7179.01</strain>
    </source>
</reference>
<dbReference type="AlphaFoldDB" id="A0A5D2KL13"/>
<dbReference type="SUPFAM" id="SSF55455">
    <property type="entry name" value="SRF-like"/>
    <property type="match status" value="1"/>
</dbReference>
<dbReference type="SMART" id="SM00432">
    <property type="entry name" value="MADS"/>
    <property type="match status" value="1"/>
</dbReference>
<gene>
    <name evidence="7" type="ORF">ES332_D06G145700v1</name>
</gene>
<keyword evidence="3" id="KW-0238">DNA-binding</keyword>
<keyword evidence="2" id="KW-0805">Transcription regulation</keyword>
<name>A0A5D2KL13_GOSTO</name>
<dbReference type="Pfam" id="PF00319">
    <property type="entry name" value="SRF-TF"/>
    <property type="match status" value="1"/>
</dbReference>
<evidence type="ECO:0000256" key="1">
    <source>
        <dbReference type="ARBA" id="ARBA00004123"/>
    </source>
</evidence>
<evidence type="ECO:0000256" key="5">
    <source>
        <dbReference type="ARBA" id="ARBA00023242"/>
    </source>
</evidence>
<dbReference type="PANTHER" id="PTHR11945:SF725">
    <property type="entry name" value="AGAMOUS-LIKE 58-RELATED"/>
    <property type="match status" value="1"/>
</dbReference>
<dbReference type="GO" id="GO:0000981">
    <property type="term" value="F:DNA-binding transcription factor activity, RNA polymerase II-specific"/>
    <property type="evidence" value="ECO:0007669"/>
    <property type="project" value="TreeGrafter"/>
</dbReference>
<proteinExistence type="predicted"/>
<dbReference type="InterPro" id="IPR002100">
    <property type="entry name" value="TF_MADSbox"/>
</dbReference>
<evidence type="ECO:0000256" key="2">
    <source>
        <dbReference type="ARBA" id="ARBA00023015"/>
    </source>
</evidence>
<dbReference type="GO" id="GO:0046983">
    <property type="term" value="F:protein dimerization activity"/>
    <property type="evidence" value="ECO:0007669"/>
    <property type="project" value="InterPro"/>
</dbReference>
<evidence type="ECO:0000256" key="3">
    <source>
        <dbReference type="ARBA" id="ARBA00023125"/>
    </source>
</evidence>
<dbReference type="InterPro" id="IPR036879">
    <property type="entry name" value="TF_MADSbox_sf"/>
</dbReference>